<organism evidence="2 3">
    <name type="scientific">Caproicibacterium amylolyticum</name>
    <dbReference type="NCBI Taxonomy" id="2766537"/>
    <lineage>
        <taxon>Bacteria</taxon>
        <taxon>Bacillati</taxon>
        <taxon>Bacillota</taxon>
        <taxon>Clostridia</taxon>
        <taxon>Eubacteriales</taxon>
        <taxon>Oscillospiraceae</taxon>
        <taxon>Caproicibacterium</taxon>
    </lineage>
</organism>
<dbReference type="RefSeq" id="WP_212508403.1">
    <property type="nucleotide sequence ID" value="NZ_CP060696.1"/>
</dbReference>
<gene>
    <name evidence="2" type="ORF">H6X83_07005</name>
</gene>
<dbReference type="EMBL" id="CP060696">
    <property type="protein sequence ID" value="QNO19337.1"/>
    <property type="molecule type" value="Genomic_DNA"/>
</dbReference>
<dbReference type="InterPro" id="IPR003779">
    <property type="entry name" value="CMD-like"/>
</dbReference>
<dbReference type="Proteomes" id="UP000516046">
    <property type="component" value="Chromosome"/>
</dbReference>
<reference evidence="2 3" key="1">
    <citation type="submission" date="2020-08" db="EMBL/GenBank/DDBJ databases">
        <authorList>
            <person name="Ren C."/>
            <person name="Gu Y."/>
            <person name="Xu Y."/>
        </authorList>
    </citation>
    <scope>NUCLEOTIDE SEQUENCE [LARGE SCALE GENOMIC DNA]</scope>
    <source>
        <strain evidence="2 3">LBM18003</strain>
    </source>
</reference>
<dbReference type="AlphaFoldDB" id="A0A7G9WKX5"/>
<keyword evidence="3" id="KW-1185">Reference proteome</keyword>
<dbReference type="InterPro" id="IPR029032">
    <property type="entry name" value="AhpD-like"/>
</dbReference>
<evidence type="ECO:0000259" key="1">
    <source>
        <dbReference type="Pfam" id="PF02627"/>
    </source>
</evidence>
<dbReference type="Gene3D" id="1.20.1290.10">
    <property type="entry name" value="AhpD-like"/>
    <property type="match status" value="1"/>
</dbReference>
<proteinExistence type="predicted"/>
<dbReference type="KEGG" id="caml:H6X83_07005"/>
<evidence type="ECO:0000313" key="3">
    <source>
        <dbReference type="Proteomes" id="UP000516046"/>
    </source>
</evidence>
<evidence type="ECO:0000313" key="2">
    <source>
        <dbReference type="EMBL" id="QNO19337.1"/>
    </source>
</evidence>
<protein>
    <submittedName>
        <fullName evidence="2">Carboxymuconolactone decarboxylase family protein</fullName>
    </submittedName>
</protein>
<dbReference type="Pfam" id="PF02627">
    <property type="entry name" value="CMD"/>
    <property type="match status" value="1"/>
</dbReference>
<dbReference type="SUPFAM" id="SSF69118">
    <property type="entry name" value="AhpD-like"/>
    <property type="match status" value="1"/>
</dbReference>
<name>A0A7G9WKX5_9FIRM</name>
<dbReference type="GO" id="GO:0051920">
    <property type="term" value="F:peroxiredoxin activity"/>
    <property type="evidence" value="ECO:0007669"/>
    <property type="project" value="InterPro"/>
</dbReference>
<feature type="domain" description="Carboxymuconolactone decarboxylase-like" evidence="1">
    <location>
        <begin position="30"/>
        <end position="101"/>
    </location>
</feature>
<sequence>MDDCEKMLDYYKNVLKWDPPFAQALSKYAPDGLKGYLTMRESVQQGHLPAKTRELIFMILDSLDNEVSGARSHATAAVEAGMTVQELTEAFVIVTIVKGINVLCKAGVEAIHAAEEKAAELAIRAGEKPVSAVE</sequence>
<accession>A0A7G9WKX5</accession>